<dbReference type="InterPro" id="IPR035896">
    <property type="entry name" value="AN1-like_Znf"/>
</dbReference>
<sequence>MAQKTEKEETEYKVVPENISLCVKCGVAGNSPTNNLCQKCFNTTTAASTSTAAAAAATSAGGAKPIDHVFVEKSFRSTRSLPEREFSPADTSRDLKKEASTTVEAPPPVKSGVNRCSGCRRKVGLTGFRCRCGELFCADHRYSDRHECSYDYKSAGREAIARENPVVKAAKIIKI</sequence>
<dbReference type="PROSITE" id="PS51039">
    <property type="entry name" value="ZF_AN1"/>
    <property type="match status" value="1"/>
</dbReference>
<evidence type="ECO:0000256" key="6">
    <source>
        <dbReference type="SAM" id="MobiDB-lite"/>
    </source>
</evidence>
<comment type="caution">
    <text evidence="9">The sequence shown here is derived from an EMBL/GenBank/DDBJ whole genome shotgun (WGS) entry which is preliminary data.</text>
</comment>
<evidence type="ECO:0000313" key="9">
    <source>
        <dbReference type="EMBL" id="KAK6162942.1"/>
    </source>
</evidence>
<protein>
    <recommendedName>
        <fullName evidence="11">Zinc finger A20 and AN1 domain-containing stress-associated protein 5-like</fullName>
    </recommendedName>
</protein>
<proteinExistence type="predicted"/>
<evidence type="ECO:0000256" key="3">
    <source>
        <dbReference type="ARBA" id="ARBA00022771"/>
    </source>
</evidence>
<dbReference type="InterPro" id="IPR002653">
    <property type="entry name" value="Znf_A20"/>
</dbReference>
<dbReference type="InterPro" id="IPR050652">
    <property type="entry name" value="AN1_A20_ZnFinger"/>
</dbReference>
<feature type="domain" description="AN1-type" evidence="8">
    <location>
        <begin position="110"/>
        <end position="156"/>
    </location>
</feature>
<keyword evidence="4" id="KW-0862">Zinc</keyword>
<feature type="compositionally biased region" description="Basic and acidic residues" evidence="6">
    <location>
        <begin position="78"/>
        <end position="99"/>
    </location>
</feature>
<keyword evidence="3 5" id="KW-0863">Zinc-finger</keyword>
<reference evidence="9 10" key="1">
    <citation type="journal article" date="2021" name="Comput. Struct. Biotechnol. J.">
        <title>De novo genome assembly of the potent medicinal plant Rehmannia glutinosa using nanopore technology.</title>
        <authorList>
            <person name="Ma L."/>
            <person name="Dong C."/>
            <person name="Song C."/>
            <person name="Wang X."/>
            <person name="Zheng X."/>
            <person name="Niu Y."/>
            <person name="Chen S."/>
            <person name="Feng W."/>
        </authorList>
    </citation>
    <scope>NUCLEOTIDE SEQUENCE [LARGE SCALE GENOMIC DNA]</scope>
    <source>
        <strain evidence="9">DH-2019</strain>
    </source>
</reference>
<dbReference type="Gene3D" id="1.20.5.4770">
    <property type="match status" value="1"/>
</dbReference>
<dbReference type="PANTHER" id="PTHR10634">
    <property type="entry name" value="AN1-TYPE ZINC FINGER PROTEIN"/>
    <property type="match status" value="1"/>
</dbReference>
<evidence type="ECO:0000256" key="1">
    <source>
        <dbReference type="ARBA" id="ARBA00003732"/>
    </source>
</evidence>
<name>A0ABR0XUQ2_REHGL</name>
<dbReference type="SMART" id="SM00154">
    <property type="entry name" value="ZnF_AN1"/>
    <property type="match status" value="1"/>
</dbReference>
<evidence type="ECO:0000256" key="2">
    <source>
        <dbReference type="ARBA" id="ARBA00022723"/>
    </source>
</evidence>
<dbReference type="PROSITE" id="PS51036">
    <property type="entry name" value="ZF_A20"/>
    <property type="match status" value="1"/>
</dbReference>
<comment type="function">
    <text evidence="1">May be involved in environmental stress response.</text>
</comment>
<evidence type="ECO:0000256" key="5">
    <source>
        <dbReference type="PROSITE-ProRule" id="PRU00449"/>
    </source>
</evidence>
<dbReference type="EMBL" id="JABTTQ020000002">
    <property type="protein sequence ID" value="KAK6162942.1"/>
    <property type="molecule type" value="Genomic_DNA"/>
</dbReference>
<feature type="region of interest" description="Disordered" evidence="6">
    <location>
        <begin position="78"/>
        <end position="106"/>
    </location>
</feature>
<evidence type="ECO:0008006" key="11">
    <source>
        <dbReference type="Google" id="ProtNLM"/>
    </source>
</evidence>
<feature type="domain" description="A20-type" evidence="7">
    <location>
        <begin position="16"/>
        <end position="49"/>
    </location>
</feature>
<gene>
    <name evidence="9" type="ORF">DH2020_002783</name>
</gene>
<keyword evidence="2" id="KW-0479">Metal-binding</keyword>
<evidence type="ECO:0000313" key="10">
    <source>
        <dbReference type="Proteomes" id="UP001318860"/>
    </source>
</evidence>
<evidence type="ECO:0000259" key="7">
    <source>
        <dbReference type="PROSITE" id="PS51036"/>
    </source>
</evidence>
<dbReference type="Pfam" id="PF01428">
    <property type="entry name" value="zf-AN1"/>
    <property type="match status" value="1"/>
</dbReference>
<keyword evidence="10" id="KW-1185">Reference proteome</keyword>
<dbReference type="SUPFAM" id="SSF118310">
    <property type="entry name" value="AN1-like Zinc finger"/>
    <property type="match status" value="1"/>
</dbReference>
<accession>A0ABR0XUQ2</accession>
<evidence type="ECO:0000256" key="4">
    <source>
        <dbReference type="ARBA" id="ARBA00022833"/>
    </source>
</evidence>
<organism evidence="9 10">
    <name type="scientific">Rehmannia glutinosa</name>
    <name type="common">Chinese foxglove</name>
    <dbReference type="NCBI Taxonomy" id="99300"/>
    <lineage>
        <taxon>Eukaryota</taxon>
        <taxon>Viridiplantae</taxon>
        <taxon>Streptophyta</taxon>
        <taxon>Embryophyta</taxon>
        <taxon>Tracheophyta</taxon>
        <taxon>Spermatophyta</taxon>
        <taxon>Magnoliopsida</taxon>
        <taxon>eudicotyledons</taxon>
        <taxon>Gunneridae</taxon>
        <taxon>Pentapetalae</taxon>
        <taxon>asterids</taxon>
        <taxon>lamiids</taxon>
        <taxon>Lamiales</taxon>
        <taxon>Orobanchaceae</taxon>
        <taxon>Rehmannieae</taxon>
        <taxon>Rehmannia</taxon>
    </lineage>
</organism>
<dbReference type="Proteomes" id="UP001318860">
    <property type="component" value="Unassembled WGS sequence"/>
</dbReference>
<dbReference type="PANTHER" id="PTHR10634:SF22">
    <property type="entry name" value="ZINC FINGER A20 AND AN1 DOMAIN-CONTAINING STRESS-ASSOCIATED PROTEIN 5"/>
    <property type="match status" value="1"/>
</dbReference>
<dbReference type="InterPro" id="IPR000058">
    <property type="entry name" value="Znf_AN1"/>
</dbReference>
<evidence type="ECO:0000259" key="8">
    <source>
        <dbReference type="PROSITE" id="PS51039"/>
    </source>
</evidence>
<dbReference type="Gene3D" id="4.10.1110.10">
    <property type="entry name" value="AN1-like Zinc finger"/>
    <property type="match status" value="1"/>
</dbReference>